<dbReference type="Proteomes" id="UP001631957">
    <property type="component" value="Unassembled WGS sequence"/>
</dbReference>
<feature type="non-terminal residue" evidence="1">
    <location>
        <position position="1"/>
    </location>
</feature>
<comment type="caution">
    <text evidence="1">The sequence shown here is derived from an EMBL/GenBank/DDBJ whole genome shotgun (WGS) entry which is preliminary data.</text>
</comment>
<name>A0ABW9I9T7_9ACTN</name>
<dbReference type="RefSeq" id="WP_409134921.1">
    <property type="nucleotide sequence ID" value="NZ_JBJVNI010000209.1"/>
</dbReference>
<dbReference type="EMBL" id="JBJVNI010000209">
    <property type="protein sequence ID" value="MFM9616204.1"/>
    <property type="molecule type" value="Genomic_DNA"/>
</dbReference>
<evidence type="ECO:0000313" key="2">
    <source>
        <dbReference type="Proteomes" id="UP001631957"/>
    </source>
</evidence>
<sequence length="72" mass="8158">PFKVRVKDLQGRGQALLFRCPHCSREGLVPLYRLPAGAIRRNMLIMDLGRLSRCTTCRARGSAQVFIVPARY</sequence>
<proteinExistence type="predicted"/>
<reference evidence="1 2" key="1">
    <citation type="submission" date="2024-12" db="EMBL/GenBank/DDBJ databases">
        <title>Forecasting of Potato common scab and diversities of Pathogenic streptomyces spp. in china.</title>
        <authorList>
            <person name="Handique U."/>
            <person name="Wu J."/>
        </authorList>
    </citation>
    <scope>NUCLEOTIDE SEQUENCE [LARGE SCALE GENOMIC DNA]</scope>
    <source>
        <strain evidence="1 2">ZRIMU1530</strain>
    </source>
</reference>
<organism evidence="1 2">
    <name type="scientific">Streptomyces niveiscabiei</name>
    <dbReference type="NCBI Taxonomy" id="164115"/>
    <lineage>
        <taxon>Bacteria</taxon>
        <taxon>Bacillati</taxon>
        <taxon>Actinomycetota</taxon>
        <taxon>Actinomycetes</taxon>
        <taxon>Kitasatosporales</taxon>
        <taxon>Streptomycetaceae</taxon>
        <taxon>Streptomyces</taxon>
    </lineage>
</organism>
<protein>
    <submittedName>
        <fullName evidence="1">Uncharacterized protein</fullName>
    </submittedName>
</protein>
<keyword evidence="2" id="KW-1185">Reference proteome</keyword>
<gene>
    <name evidence="1" type="ORF">ACKI18_47415</name>
</gene>
<accession>A0ABW9I9T7</accession>
<evidence type="ECO:0000313" key="1">
    <source>
        <dbReference type="EMBL" id="MFM9616204.1"/>
    </source>
</evidence>